<protein>
    <submittedName>
        <fullName evidence="1">Uncharacterized protein</fullName>
    </submittedName>
</protein>
<dbReference type="EMBL" id="BARV01017440">
    <property type="protein sequence ID" value="GAI23362.1"/>
    <property type="molecule type" value="Genomic_DNA"/>
</dbReference>
<feature type="non-terminal residue" evidence="1">
    <location>
        <position position="153"/>
    </location>
</feature>
<comment type="caution">
    <text evidence="1">The sequence shown here is derived from an EMBL/GenBank/DDBJ whole genome shotgun (WGS) entry which is preliminary data.</text>
</comment>
<accession>X1LVE3</accession>
<reference evidence="1" key="1">
    <citation type="journal article" date="2014" name="Front. Microbiol.">
        <title>High frequency of phylogenetically diverse reductive dehalogenase-homologous genes in deep subseafloor sedimentary metagenomes.</title>
        <authorList>
            <person name="Kawai M."/>
            <person name="Futagami T."/>
            <person name="Toyoda A."/>
            <person name="Takaki Y."/>
            <person name="Nishi S."/>
            <person name="Hori S."/>
            <person name="Arai W."/>
            <person name="Tsubouchi T."/>
            <person name="Morono Y."/>
            <person name="Uchiyama I."/>
            <person name="Ito T."/>
            <person name="Fujiyama A."/>
            <person name="Inagaki F."/>
            <person name="Takami H."/>
        </authorList>
    </citation>
    <scope>NUCLEOTIDE SEQUENCE</scope>
    <source>
        <strain evidence="1">Expedition CK06-06</strain>
    </source>
</reference>
<gene>
    <name evidence="1" type="ORF">S06H3_29723</name>
</gene>
<dbReference type="AlphaFoldDB" id="X1LVE3"/>
<name>X1LVE3_9ZZZZ</name>
<evidence type="ECO:0000313" key="1">
    <source>
        <dbReference type="EMBL" id="GAI23362.1"/>
    </source>
</evidence>
<organism evidence="1">
    <name type="scientific">marine sediment metagenome</name>
    <dbReference type="NCBI Taxonomy" id="412755"/>
    <lineage>
        <taxon>unclassified sequences</taxon>
        <taxon>metagenomes</taxon>
        <taxon>ecological metagenomes</taxon>
    </lineage>
</organism>
<sequence>MAMILTDPSKGIFGGYTTITQKPIPRPVIGGGISSAASEALQRAMAYYAPGGGYGAGVEAGLERGRTRAVAGGMQSLVSAGLAGTTMAAGLGKKYEEEVAMPARARVEETRAGAISGLEAMKAQIIQGATESARSRALQEYLVRLQASQQGYQ</sequence>
<proteinExistence type="predicted"/>